<accession>A0A7Y9ZBA6</accession>
<evidence type="ECO:0000256" key="4">
    <source>
        <dbReference type="ARBA" id="ARBA00023315"/>
    </source>
</evidence>
<dbReference type="RefSeq" id="WP_179398034.1">
    <property type="nucleotide sequence ID" value="NZ_JACBZO010000001.1"/>
</dbReference>
<reference evidence="5 6" key="1">
    <citation type="submission" date="2020-07" db="EMBL/GenBank/DDBJ databases">
        <title>Sequencing the genomes of 1000 actinobacteria strains.</title>
        <authorList>
            <person name="Klenk H.-P."/>
        </authorList>
    </citation>
    <scope>NUCLEOTIDE SEQUENCE [LARGE SCALE GENOMIC DNA]</scope>
    <source>
        <strain evidence="5 6">DSM 19970</strain>
    </source>
</reference>
<name>A0A7Y9ZBA6_9MICO</name>
<dbReference type="Pfam" id="PF00132">
    <property type="entry name" value="Hexapep"/>
    <property type="match status" value="1"/>
</dbReference>
<proteinExistence type="inferred from homology"/>
<keyword evidence="2 5" id="KW-0808">Transferase</keyword>
<dbReference type="EC" id="2.3.1.79" evidence="5"/>
<dbReference type="CDD" id="cd03357">
    <property type="entry name" value="LbH_MAT_GAT"/>
    <property type="match status" value="1"/>
</dbReference>
<evidence type="ECO:0000313" key="5">
    <source>
        <dbReference type="EMBL" id="NYI41675.1"/>
    </source>
</evidence>
<dbReference type="GO" id="GO:0008925">
    <property type="term" value="F:maltose O-acetyltransferase activity"/>
    <property type="evidence" value="ECO:0007669"/>
    <property type="project" value="UniProtKB-EC"/>
</dbReference>
<dbReference type="Gene3D" id="2.160.10.10">
    <property type="entry name" value="Hexapeptide repeat proteins"/>
    <property type="match status" value="1"/>
</dbReference>
<evidence type="ECO:0000256" key="1">
    <source>
        <dbReference type="ARBA" id="ARBA00007274"/>
    </source>
</evidence>
<dbReference type="EMBL" id="JACBZO010000001">
    <property type="protein sequence ID" value="NYI41675.1"/>
    <property type="molecule type" value="Genomic_DNA"/>
</dbReference>
<sequence length="203" mass="21905">MTDAIWRARKNERPQLDPSRTELEKLRADDWFRYRAGPELPELQSGTLAVCREVNARYAEDPTAMTAAFAGAIESCGDGLDIRPPILIEYGERVSIGSNVFINNDFMVLGSGRVTIGDGVLIGPGARLYTPNHPVDVELRREGWEIGLPITIEDDAWLGGSVVICPGVTIGARSVVGAGSVVTKDVPPDVVVGGNPARILRKI</sequence>
<dbReference type="InterPro" id="IPR011004">
    <property type="entry name" value="Trimer_LpxA-like_sf"/>
</dbReference>
<keyword evidence="4 5" id="KW-0012">Acyltransferase</keyword>
<dbReference type="PANTHER" id="PTHR23416">
    <property type="entry name" value="SIALIC ACID SYNTHASE-RELATED"/>
    <property type="match status" value="1"/>
</dbReference>
<dbReference type="InterPro" id="IPR018357">
    <property type="entry name" value="Hexapep_transf_CS"/>
</dbReference>
<gene>
    <name evidence="5" type="ORF">BKA03_001794</name>
</gene>
<dbReference type="Proteomes" id="UP000547973">
    <property type="component" value="Unassembled WGS sequence"/>
</dbReference>
<dbReference type="FunFam" id="2.160.10.10:FF:000025">
    <property type="entry name" value="Hexapeptide-repeat containing-acetyltransferase"/>
    <property type="match status" value="1"/>
</dbReference>
<dbReference type="InterPro" id="IPR051159">
    <property type="entry name" value="Hexapeptide_acetyltransf"/>
</dbReference>
<dbReference type="PROSITE" id="PS00101">
    <property type="entry name" value="HEXAPEP_TRANSFERASES"/>
    <property type="match status" value="1"/>
</dbReference>
<dbReference type="AlphaFoldDB" id="A0A7Y9ZBA6"/>
<dbReference type="InterPro" id="IPR001451">
    <property type="entry name" value="Hexapep"/>
</dbReference>
<comment type="caution">
    <text evidence="5">The sequence shown here is derived from an EMBL/GenBank/DDBJ whole genome shotgun (WGS) entry which is preliminary data.</text>
</comment>
<organism evidence="5 6">
    <name type="scientific">Demequina lutea</name>
    <dbReference type="NCBI Taxonomy" id="431489"/>
    <lineage>
        <taxon>Bacteria</taxon>
        <taxon>Bacillati</taxon>
        <taxon>Actinomycetota</taxon>
        <taxon>Actinomycetes</taxon>
        <taxon>Micrococcales</taxon>
        <taxon>Demequinaceae</taxon>
        <taxon>Demequina</taxon>
    </lineage>
</organism>
<protein>
    <submittedName>
        <fullName evidence="5">Maltose O-acetyltransferase</fullName>
        <ecNumber evidence="5">2.3.1.79</ecNumber>
    </submittedName>
</protein>
<dbReference type="PANTHER" id="PTHR23416:SF23">
    <property type="entry name" value="ACETYLTRANSFERASE C18B11.09C-RELATED"/>
    <property type="match status" value="1"/>
</dbReference>
<keyword evidence="3" id="KW-0677">Repeat</keyword>
<evidence type="ECO:0000313" key="6">
    <source>
        <dbReference type="Proteomes" id="UP000547973"/>
    </source>
</evidence>
<comment type="similarity">
    <text evidence="1">Belongs to the transferase hexapeptide repeat family.</text>
</comment>
<evidence type="ECO:0000256" key="2">
    <source>
        <dbReference type="ARBA" id="ARBA00022679"/>
    </source>
</evidence>
<dbReference type="SUPFAM" id="SSF51161">
    <property type="entry name" value="Trimeric LpxA-like enzymes"/>
    <property type="match status" value="1"/>
</dbReference>
<keyword evidence="6" id="KW-1185">Reference proteome</keyword>
<evidence type="ECO:0000256" key="3">
    <source>
        <dbReference type="ARBA" id="ARBA00022737"/>
    </source>
</evidence>